<dbReference type="EMBL" id="MKGL01000005">
    <property type="protein sequence ID" value="RNF12470.1"/>
    <property type="molecule type" value="Genomic_DNA"/>
</dbReference>
<sequence>MSDTAESSWCDSGSDWSATSTAFDLHGLINAEFLRFIATSRGRRKRPTQRLDEASSKHCKRPGLRQRLEELLQMEARGTGVPTALLDGLVSAIRQQTDHVHAAALVVHHLSDPENSALRQAVLDGSLPPTVLASMRETELVNPNLRGKWEKQRLTALQQKTVLFVEQLTSVVTSIYTCPACGGQECILRQRQADKQKWAGDDATPNLLTCCACSHAFWR</sequence>
<dbReference type="InterPro" id="IPR003618">
    <property type="entry name" value="TFIIS_cen_dom"/>
</dbReference>
<comment type="caution">
    <text evidence="2">The sequence shown here is derived from an EMBL/GenBank/DDBJ whole genome shotgun (WGS) entry which is preliminary data.</text>
</comment>
<keyword evidence="2" id="KW-0251">Elongation factor</keyword>
<name>A0A3R7MWP5_TRYRA</name>
<dbReference type="OMA" id="ACSHAFW"/>
<evidence type="ECO:0000259" key="1">
    <source>
        <dbReference type="Pfam" id="PF07500"/>
    </source>
</evidence>
<dbReference type="RefSeq" id="XP_029242778.1">
    <property type="nucleotide sequence ID" value="XM_029377406.1"/>
</dbReference>
<organism evidence="2 3">
    <name type="scientific">Trypanosoma rangeli</name>
    <dbReference type="NCBI Taxonomy" id="5698"/>
    <lineage>
        <taxon>Eukaryota</taxon>
        <taxon>Discoba</taxon>
        <taxon>Euglenozoa</taxon>
        <taxon>Kinetoplastea</taxon>
        <taxon>Metakinetoplastina</taxon>
        <taxon>Trypanosomatida</taxon>
        <taxon>Trypanosomatidae</taxon>
        <taxon>Trypanosoma</taxon>
        <taxon>Herpetosoma</taxon>
    </lineage>
</organism>
<evidence type="ECO:0000313" key="2">
    <source>
        <dbReference type="EMBL" id="RNF12470.1"/>
    </source>
</evidence>
<protein>
    <submittedName>
        <fullName evidence="2">Transcription elongation factor</fullName>
    </submittedName>
</protein>
<gene>
    <name evidence="2" type="ORF">TraAM80_00323</name>
</gene>
<feature type="domain" description="TFIIS central" evidence="1">
    <location>
        <begin position="107"/>
        <end position="159"/>
    </location>
</feature>
<dbReference type="VEuPathDB" id="TriTrypDB:TRSC58_04157"/>
<accession>A0A3R7MWP5</accession>
<dbReference type="GO" id="GO:0006351">
    <property type="term" value="P:DNA-templated transcription"/>
    <property type="evidence" value="ECO:0007669"/>
    <property type="project" value="InterPro"/>
</dbReference>
<dbReference type="AlphaFoldDB" id="A0A3R7MWP5"/>
<reference evidence="2 3" key="1">
    <citation type="journal article" date="2018" name="BMC Genomics">
        <title>Genomic comparison of Trypanosoma conorhini and Trypanosoma rangeli to Trypanosoma cruzi strains of high and low virulence.</title>
        <authorList>
            <person name="Bradwell K.R."/>
            <person name="Koparde V.N."/>
            <person name="Matveyev A.V."/>
            <person name="Serrano M.G."/>
            <person name="Alves J.M."/>
            <person name="Parikh H."/>
            <person name="Huang B."/>
            <person name="Lee V."/>
            <person name="Espinosa-Alvarez O."/>
            <person name="Ortiz P.A."/>
            <person name="Costa-Martins A.G."/>
            <person name="Teixeira M.M."/>
            <person name="Buck G.A."/>
        </authorList>
    </citation>
    <scope>NUCLEOTIDE SEQUENCE [LARGE SCALE GENOMIC DNA]</scope>
    <source>
        <strain evidence="2 3">AM80</strain>
    </source>
</reference>
<proteinExistence type="predicted"/>
<dbReference type="GeneID" id="40324256"/>
<dbReference type="OrthoDB" id="44867at2759"/>
<dbReference type="GO" id="GO:0003746">
    <property type="term" value="F:translation elongation factor activity"/>
    <property type="evidence" value="ECO:0007669"/>
    <property type="project" value="UniProtKB-KW"/>
</dbReference>
<dbReference type="Proteomes" id="UP000283634">
    <property type="component" value="Unassembled WGS sequence"/>
</dbReference>
<dbReference type="Pfam" id="PF07500">
    <property type="entry name" value="TFIIS_M"/>
    <property type="match status" value="1"/>
</dbReference>
<keyword evidence="3" id="KW-1185">Reference proteome</keyword>
<keyword evidence="2" id="KW-0648">Protein biosynthesis</keyword>
<evidence type="ECO:0000313" key="3">
    <source>
        <dbReference type="Proteomes" id="UP000283634"/>
    </source>
</evidence>